<evidence type="ECO:0000313" key="3">
    <source>
        <dbReference type="Proteomes" id="UP001160301"/>
    </source>
</evidence>
<dbReference type="EMBL" id="JARZHI010000034">
    <property type="protein sequence ID" value="MDI1433862.1"/>
    <property type="molecule type" value="Genomic_DNA"/>
</dbReference>
<protein>
    <submittedName>
        <fullName evidence="2">HNH endonuclease</fullName>
    </submittedName>
</protein>
<dbReference type="InterPro" id="IPR003615">
    <property type="entry name" value="HNH_nuc"/>
</dbReference>
<proteinExistence type="predicted"/>
<dbReference type="CDD" id="cd00085">
    <property type="entry name" value="HNHc"/>
    <property type="match status" value="1"/>
</dbReference>
<gene>
    <name evidence="2" type="ORF">QHF89_30465</name>
</gene>
<name>A0ABT6P0F8_9BACT</name>
<comment type="caution">
    <text evidence="2">The sequence shown here is derived from an EMBL/GenBank/DDBJ whole genome shotgun (WGS) entry which is preliminary data.</text>
</comment>
<dbReference type="GO" id="GO:0004519">
    <property type="term" value="F:endonuclease activity"/>
    <property type="evidence" value="ECO:0007669"/>
    <property type="project" value="UniProtKB-KW"/>
</dbReference>
<sequence length="217" mass="25728">MIRIRRLDEPAVLEVKKAQWDRAYQDRRAKKPDAKAWSSQYGHEEIKRRLQAMSHHKCFYCERSVKDGCEVDHYIEVAERPDLAHEWRNLYLACSECNRVKQPNKVVPVDQCLDPCDVSVDPAEHLAFAADLVQARNNSERGRNTIQKYALDRLELESERRKQLLYFMTAYTEVLSTMNHEGRQAMRDDERELLRRFAQPEAPFSLMFRSYLERHTL</sequence>
<organism evidence="2 3">
    <name type="scientific">Polyangium sorediatum</name>
    <dbReference type="NCBI Taxonomy" id="889274"/>
    <lineage>
        <taxon>Bacteria</taxon>
        <taxon>Pseudomonadati</taxon>
        <taxon>Myxococcota</taxon>
        <taxon>Polyangia</taxon>
        <taxon>Polyangiales</taxon>
        <taxon>Polyangiaceae</taxon>
        <taxon>Polyangium</taxon>
    </lineage>
</organism>
<reference evidence="2 3" key="1">
    <citation type="submission" date="2023-04" db="EMBL/GenBank/DDBJ databases">
        <title>The genome sequence of Polyangium sorediatum DSM14670.</title>
        <authorList>
            <person name="Zhang X."/>
        </authorList>
    </citation>
    <scope>NUCLEOTIDE SEQUENCE [LARGE SCALE GENOMIC DNA]</scope>
    <source>
        <strain evidence="2 3">DSM 14670</strain>
    </source>
</reference>
<keyword evidence="2" id="KW-0378">Hydrolase</keyword>
<evidence type="ECO:0000313" key="2">
    <source>
        <dbReference type="EMBL" id="MDI1433862.1"/>
    </source>
</evidence>
<keyword evidence="2" id="KW-0540">Nuclease</keyword>
<dbReference type="Proteomes" id="UP001160301">
    <property type="component" value="Unassembled WGS sequence"/>
</dbReference>
<dbReference type="RefSeq" id="WP_284721122.1">
    <property type="nucleotide sequence ID" value="NZ_JARZHI010000034.1"/>
</dbReference>
<dbReference type="Pfam" id="PF01844">
    <property type="entry name" value="HNH"/>
    <property type="match status" value="1"/>
</dbReference>
<dbReference type="Gene3D" id="1.10.30.50">
    <property type="match status" value="1"/>
</dbReference>
<accession>A0ABT6P0F8</accession>
<keyword evidence="2" id="KW-0255">Endonuclease</keyword>
<keyword evidence="3" id="KW-1185">Reference proteome</keyword>
<dbReference type="InterPro" id="IPR002711">
    <property type="entry name" value="HNH"/>
</dbReference>
<evidence type="ECO:0000259" key="1">
    <source>
        <dbReference type="SMART" id="SM00507"/>
    </source>
</evidence>
<feature type="domain" description="HNH nuclease" evidence="1">
    <location>
        <begin position="47"/>
        <end position="99"/>
    </location>
</feature>
<dbReference type="SMART" id="SM00507">
    <property type="entry name" value="HNHc"/>
    <property type="match status" value="1"/>
</dbReference>